<evidence type="ECO:0008006" key="7">
    <source>
        <dbReference type="Google" id="ProtNLM"/>
    </source>
</evidence>
<evidence type="ECO:0000313" key="4">
    <source>
        <dbReference type="EMBL" id="CAF1180242.1"/>
    </source>
</evidence>
<evidence type="ECO:0000256" key="3">
    <source>
        <dbReference type="PROSITE-ProRule" id="PRU00339"/>
    </source>
</evidence>
<evidence type="ECO:0000256" key="2">
    <source>
        <dbReference type="ARBA" id="ARBA00022803"/>
    </source>
</evidence>
<dbReference type="InterPro" id="IPR011990">
    <property type="entry name" value="TPR-like_helical_dom_sf"/>
</dbReference>
<dbReference type="Gene3D" id="1.25.40.10">
    <property type="entry name" value="Tetratricopeptide repeat domain"/>
    <property type="match status" value="1"/>
</dbReference>
<dbReference type="InterPro" id="IPR051685">
    <property type="entry name" value="Ycf3/AcsC/BcsC/TPR_MFPF"/>
</dbReference>
<evidence type="ECO:0000256" key="1">
    <source>
        <dbReference type="ARBA" id="ARBA00022737"/>
    </source>
</evidence>
<dbReference type="PANTHER" id="PTHR44943">
    <property type="entry name" value="CELLULOSE SYNTHASE OPERON PROTEIN C"/>
    <property type="match status" value="1"/>
</dbReference>
<comment type="caution">
    <text evidence="5">The sequence shown here is derived from an EMBL/GenBank/DDBJ whole genome shotgun (WGS) entry which is preliminary data.</text>
</comment>
<keyword evidence="2 3" id="KW-0802">TPR repeat</keyword>
<sequence length="1564" mass="186398">MNQIESITTDNNVFNRQQSIYDGSTTHSNFSEALIVIWLRTKSAAANINFDSIEPKIENSADLLKNFHDLPKECEQYICSRPKNIKILFILSHEYAQALLKSVHDQPVLHSIYIYGKIYKKEEINVYPKIVNTYTDLNILTNDLCSEIYNYIRHAQLPMTIFKQQYEQDQSTNLLNKFAYFIDFWNPLFIDLLYDLPQTDYEQQKIKFLEQCRIYYRANESVLQIIDKFENEYKPEFAIRWYLIDSFVFRLLNKAMRQQNIEGILILHFFIFDLFNELNKIYHEFIDSNVYEDNTYEIVYRGQKMFIHEIDKLKKNLNYGPIVISINSFFSASRTQGIALRFSGAIETDNVTSIFMEDMKPVLFEIEIKIDHKMQLKRKPFADVSHLWNGLKLDEQEVIFMVDSFFQIDSNIEDKEIETIVSGEKVKVVVTLIKLKFINEDDINIPIMKDYHILKSTKTIEGKLVRIGNLLIDQSLSIRSSQSKADLYYKILFNEPKLSMTVACLTGQAWIALKREQYNLAIKLALEALSIVDKSNDELKITILNCLGGVYLKLKNFPKAIEYYTQAYNLPKPTDNKIVNNNYSGPCIPIDKYAMFDNYRNISSINIACIHKKNGDIQLAWNMYKEAIDCEMRDTNDFHCHTCMTIAEFGTHEMIITQEEKTRAWKNWENFLDLGLVDILKYCTSVVTGYLSFNHQYDFPSHRYNNNYCRTMTINYFRKVEKQCVPYTSNHEYYLYTLQCYERLAELYRDWSNRFIDYYEKMIELCLKYHPDDLENIIISYKGMIETYKKQQSRRPDNSEDILKKLCADDNDIIVTSDRISMTPPVPLLTPPVTPLKPPTFGIFFQNMKHLHFAFGYYDKWIDPRLKNESDLQEKIIYCHMKLAALFYEQKKVSDAKDSLIKTNLLCQKFSSEMFDVRHICDENLSLINMNFDFTIQSYKNRLSTTITNITGNCIDEDNYCYIAQLYEKKNDFNSAFEFLQKPIEYFEQYDYICLHTIDCYRKLAKHYQIIKNDKESTVNTYERAINFVWKHQSYPMTIIISIIEKYLIHYLKKINDLDTTILIYEIFCEIVQYEIINITILYNHLKRILKLIVRKSDAFNVVLDVYESFLNLILKIINPLTSQMTMVLIHFRDHFIITYKKFNYLCSAIEIYQKLIDLLFKHQNDTMKIINEYKIIAAKFITKHFLENSVIAYENLLDFACQHHTTGYFIENDLISFIFYVWKYEIIKQYLIENNFDLAISLHYKMIYFLEKYRLIVNTRYNLNEFIQTTLQNYDEIVIIYQLKKTNLNQIMNIYQEQIEFLAKYQTETVQKHINTIIFKCRQFASAHEEQAIELYSKLIIFIQKNRLQYLSHLSIAYKELIQLNDTNNKKQQCLDSSDEITTDNYLPNSYRIVDLKQRILDYKQKAKHYLDNNQFDRAIEVYRTELLPFLLENHARDDEHIATCYRQLATLYYEENEKNIRIVLNYYQKAIDIYEMQKDNFYTEYAFELNPNVCRRYADTLFMCYNIMKTIYIILNDQISSEIYRQKGIDIYEKHKNQFQFNGNPTTNMVTVQIRPFVELNY</sequence>
<feature type="repeat" description="TPR" evidence="3">
    <location>
        <begin position="541"/>
        <end position="574"/>
    </location>
</feature>
<evidence type="ECO:0000313" key="5">
    <source>
        <dbReference type="EMBL" id="CAF1440384.1"/>
    </source>
</evidence>
<dbReference type="Proteomes" id="UP000663854">
    <property type="component" value="Unassembled WGS sequence"/>
</dbReference>
<name>A0A815P193_9BILA</name>
<organism evidence="5 6">
    <name type="scientific">Rotaria sordida</name>
    <dbReference type="NCBI Taxonomy" id="392033"/>
    <lineage>
        <taxon>Eukaryota</taxon>
        <taxon>Metazoa</taxon>
        <taxon>Spiralia</taxon>
        <taxon>Gnathifera</taxon>
        <taxon>Rotifera</taxon>
        <taxon>Eurotatoria</taxon>
        <taxon>Bdelloidea</taxon>
        <taxon>Philodinida</taxon>
        <taxon>Philodinidae</taxon>
        <taxon>Rotaria</taxon>
    </lineage>
</organism>
<dbReference type="SMART" id="SM00028">
    <property type="entry name" value="TPR"/>
    <property type="match status" value="5"/>
</dbReference>
<dbReference type="EMBL" id="CAJNOL010001940">
    <property type="protein sequence ID" value="CAF1440384.1"/>
    <property type="molecule type" value="Genomic_DNA"/>
</dbReference>
<keyword evidence="1" id="KW-0677">Repeat</keyword>
<dbReference type="PANTHER" id="PTHR44943:SF8">
    <property type="entry name" value="TPR REPEAT-CONTAINING PROTEIN MJ0263"/>
    <property type="match status" value="1"/>
</dbReference>
<keyword evidence="6" id="KW-1185">Reference proteome</keyword>
<protein>
    <recommendedName>
        <fullName evidence="7">Tetratricopeptide repeat protein</fullName>
    </recommendedName>
</protein>
<dbReference type="SUPFAM" id="SSF48452">
    <property type="entry name" value="TPR-like"/>
    <property type="match status" value="2"/>
</dbReference>
<dbReference type="SUPFAM" id="SSF56399">
    <property type="entry name" value="ADP-ribosylation"/>
    <property type="match status" value="1"/>
</dbReference>
<proteinExistence type="predicted"/>
<dbReference type="Proteomes" id="UP000663870">
    <property type="component" value="Unassembled WGS sequence"/>
</dbReference>
<evidence type="ECO:0000313" key="6">
    <source>
        <dbReference type="Proteomes" id="UP000663870"/>
    </source>
</evidence>
<reference evidence="5" key="1">
    <citation type="submission" date="2021-02" db="EMBL/GenBank/DDBJ databases">
        <authorList>
            <person name="Nowell W R."/>
        </authorList>
    </citation>
    <scope>NUCLEOTIDE SEQUENCE</scope>
</reference>
<gene>
    <name evidence="5" type="ORF">JXQ802_LOCUS36966</name>
    <name evidence="4" type="ORF">PYM288_LOCUS23766</name>
</gene>
<dbReference type="EMBL" id="CAJNOH010001134">
    <property type="protein sequence ID" value="CAF1180242.1"/>
    <property type="molecule type" value="Genomic_DNA"/>
</dbReference>
<dbReference type="InterPro" id="IPR019734">
    <property type="entry name" value="TPR_rpt"/>
</dbReference>
<accession>A0A815P193</accession>
<dbReference type="PROSITE" id="PS50005">
    <property type="entry name" value="TPR"/>
    <property type="match status" value="1"/>
</dbReference>